<keyword evidence="9" id="KW-0325">Glycoprotein</keyword>
<reference evidence="13" key="2">
    <citation type="submission" date="2025-09" db="UniProtKB">
        <authorList>
            <consortium name="Ensembl"/>
        </authorList>
    </citation>
    <scope>IDENTIFICATION</scope>
</reference>
<dbReference type="InterPro" id="IPR003599">
    <property type="entry name" value="Ig_sub"/>
</dbReference>
<evidence type="ECO:0000256" key="9">
    <source>
        <dbReference type="ARBA" id="ARBA00023180"/>
    </source>
</evidence>
<evidence type="ECO:0000259" key="12">
    <source>
        <dbReference type="PROSITE" id="PS50835"/>
    </source>
</evidence>
<dbReference type="GO" id="GO:0042102">
    <property type="term" value="P:positive regulation of T cell proliferation"/>
    <property type="evidence" value="ECO:0007669"/>
    <property type="project" value="TreeGrafter"/>
</dbReference>
<dbReference type="GO" id="GO:0009897">
    <property type="term" value="C:external side of plasma membrane"/>
    <property type="evidence" value="ECO:0007669"/>
    <property type="project" value="TreeGrafter"/>
</dbReference>
<keyword evidence="8" id="KW-0675">Receptor</keyword>
<comment type="subcellular location">
    <subcellularLocation>
        <location evidence="1">Cell membrane</location>
        <topology evidence="1">Single-pass type I membrane protein</topology>
    </subcellularLocation>
</comment>
<feature type="region of interest" description="Disordered" evidence="11">
    <location>
        <begin position="184"/>
        <end position="239"/>
    </location>
</feature>
<keyword evidence="3" id="KW-0812">Transmembrane</keyword>
<keyword evidence="7" id="KW-1015">Disulfide bond</keyword>
<evidence type="ECO:0000256" key="5">
    <source>
        <dbReference type="ARBA" id="ARBA00022989"/>
    </source>
</evidence>
<evidence type="ECO:0000256" key="11">
    <source>
        <dbReference type="SAM" id="MobiDB-lite"/>
    </source>
</evidence>
<dbReference type="SMART" id="SM00409">
    <property type="entry name" value="IG"/>
    <property type="match status" value="2"/>
</dbReference>
<evidence type="ECO:0000313" key="13">
    <source>
        <dbReference type="Ensembl" id="ENSGWIP00000005647.1"/>
    </source>
</evidence>
<dbReference type="Proteomes" id="UP000694680">
    <property type="component" value="Unassembled WGS sequence"/>
</dbReference>
<dbReference type="Gene3D" id="2.60.40.10">
    <property type="entry name" value="Immunoglobulins"/>
    <property type="match status" value="2"/>
</dbReference>
<sequence>MNICGSDWLFNLSALSGRKDGYVLLYKDQLFDPEYQLQSYRDRVHLQIENRTISLILKNVTPDDEGTYECRIFRRNSSRQQRSVIGSVIGGNASLEPGHDVTLPCEAPDGGTIIVVEWSRTDLKDGYVLLYRDQLLDPEYQLQSYRDRVTLTDLQNRTISLILKNVRENDEGTYECRIFQRNSPRQQRSVIGGGPVSSISLRVGPPGESEISAPVLQRQSRSTDEEQKHQFDSEERDSR</sequence>
<name>A0A8C5G0Q5_GOUWI</name>
<evidence type="ECO:0000256" key="7">
    <source>
        <dbReference type="ARBA" id="ARBA00023157"/>
    </source>
</evidence>
<keyword evidence="4" id="KW-0732">Signal</keyword>
<keyword evidence="14" id="KW-1185">Reference proteome</keyword>
<evidence type="ECO:0000256" key="4">
    <source>
        <dbReference type="ARBA" id="ARBA00022729"/>
    </source>
</evidence>
<dbReference type="GO" id="GO:0007166">
    <property type="term" value="P:cell surface receptor signaling pathway"/>
    <property type="evidence" value="ECO:0007669"/>
    <property type="project" value="TreeGrafter"/>
</dbReference>
<feature type="domain" description="Ig-like" evidence="12">
    <location>
        <begin position="82"/>
        <end position="191"/>
    </location>
</feature>
<dbReference type="InterPro" id="IPR051713">
    <property type="entry name" value="T-cell_Activation_Regulation"/>
</dbReference>
<accession>A0A8C5G0Q5</accession>
<keyword evidence="10" id="KW-0393">Immunoglobulin domain</keyword>
<evidence type="ECO:0000256" key="10">
    <source>
        <dbReference type="ARBA" id="ARBA00023319"/>
    </source>
</evidence>
<dbReference type="InterPro" id="IPR013106">
    <property type="entry name" value="Ig_V-set"/>
</dbReference>
<dbReference type="Pfam" id="PF07686">
    <property type="entry name" value="V-set"/>
    <property type="match status" value="2"/>
</dbReference>
<keyword evidence="5" id="KW-1133">Transmembrane helix</keyword>
<dbReference type="Ensembl" id="ENSGWIT00000006140.1">
    <property type="protein sequence ID" value="ENSGWIP00000005647.1"/>
    <property type="gene ID" value="ENSGWIG00000003156.1"/>
</dbReference>
<dbReference type="PANTHER" id="PTHR25466:SF14">
    <property type="entry name" value="BUTYROPHILIN SUBFAMILY 2 MEMBER A2-LIKE-RELATED"/>
    <property type="match status" value="1"/>
</dbReference>
<evidence type="ECO:0000256" key="3">
    <source>
        <dbReference type="ARBA" id="ARBA00022692"/>
    </source>
</evidence>
<protein>
    <recommendedName>
        <fullName evidence="12">Ig-like domain-containing protein</fullName>
    </recommendedName>
</protein>
<reference evidence="13" key="1">
    <citation type="submission" date="2025-08" db="UniProtKB">
        <authorList>
            <consortium name="Ensembl"/>
        </authorList>
    </citation>
    <scope>IDENTIFICATION</scope>
</reference>
<dbReference type="PANTHER" id="PTHR25466">
    <property type="entry name" value="T-LYMPHOCYTE ACTIVATION ANTIGEN"/>
    <property type="match status" value="1"/>
</dbReference>
<proteinExistence type="predicted"/>
<dbReference type="GO" id="GO:0031295">
    <property type="term" value="P:T cell costimulation"/>
    <property type="evidence" value="ECO:0007669"/>
    <property type="project" value="TreeGrafter"/>
</dbReference>
<feature type="compositionally biased region" description="Basic and acidic residues" evidence="11">
    <location>
        <begin position="221"/>
        <end position="239"/>
    </location>
</feature>
<dbReference type="AlphaFoldDB" id="A0A8C5G0Q5"/>
<dbReference type="SMART" id="SM00406">
    <property type="entry name" value="IGv"/>
    <property type="match status" value="1"/>
</dbReference>
<evidence type="ECO:0000256" key="6">
    <source>
        <dbReference type="ARBA" id="ARBA00023136"/>
    </source>
</evidence>
<dbReference type="GO" id="GO:0071222">
    <property type="term" value="P:cellular response to lipopolysaccharide"/>
    <property type="evidence" value="ECO:0007669"/>
    <property type="project" value="TreeGrafter"/>
</dbReference>
<evidence type="ECO:0000256" key="2">
    <source>
        <dbReference type="ARBA" id="ARBA00022475"/>
    </source>
</evidence>
<dbReference type="SUPFAM" id="SSF48726">
    <property type="entry name" value="Immunoglobulin"/>
    <property type="match status" value="2"/>
</dbReference>
<organism evidence="13 14">
    <name type="scientific">Gouania willdenowi</name>
    <name type="common">Blunt-snouted clingfish</name>
    <name type="synonym">Lepadogaster willdenowi</name>
    <dbReference type="NCBI Taxonomy" id="441366"/>
    <lineage>
        <taxon>Eukaryota</taxon>
        <taxon>Metazoa</taxon>
        <taxon>Chordata</taxon>
        <taxon>Craniata</taxon>
        <taxon>Vertebrata</taxon>
        <taxon>Euteleostomi</taxon>
        <taxon>Actinopterygii</taxon>
        <taxon>Neopterygii</taxon>
        <taxon>Teleostei</taxon>
        <taxon>Neoteleostei</taxon>
        <taxon>Acanthomorphata</taxon>
        <taxon>Ovalentaria</taxon>
        <taxon>Blenniimorphae</taxon>
        <taxon>Blenniiformes</taxon>
        <taxon>Gobiesocoidei</taxon>
        <taxon>Gobiesocidae</taxon>
        <taxon>Gobiesocinae</taxon>
        <taxon>Gouania</taxon>
    </lineage>
</organism>
<dbReference type="InterPro" id="IPR036179">
    <property type="entry name" value="Ig-like_dom_sf"/>
</dbReference>
<dbReference type="GO" id="GO:0042130">
    <property type="term" value="P:negative regulation of T cell proliferation"/>
    <property type="evidence" value="ECO:0007669"/>
    <property type="project" value="TreeGrafter"/>
</dbReference>
<keyword evidence="2" id="KW-1003">Cell membrane</keyword>
<keyword evidence="6" id="KW-0472">Membrane</keyword>
<dbReference type="InterPro" id="IPR007110">
    <property type="entry name" value="Ig-like_dom"/>
</dbReference>
<dbReference type="PROSITE" id="PS50835">
    <property type="entry name" value="IG_LIKE"/>
    <property type="match status" value="1"/>
</dbReference>
<evidence type="ECO:0000256" key="8">
    <source>
        <dbReference type="ARBA" id="ARBA00023170"/>
    </source>
</evidence>
<evidence type="ECO:0000313" key="14">
    <source>
        <dbReference type="Proteomes" id="UP000694680"/>
    </source>
</evidence>
<dbReference type="InterPro" id="IPR013783">
    <property type="entry name" value="Ig-like_fold"/>
</dbReference>
<dbReference type="GO" id="GO:0006955">
    <property type="term" value="P:immune response"/>
    <property type="evidence" value="ECO:0007669"/>
    <property type="project" value="TreeGrafter"/>
</dbReference>
<evidence type="ECO:0000256" key="1">
    <source>
        <dbReference type="ARBA" id="ARBA00004251"/>
    </source>
</evidence>